<comment type="caution">
    <text evidence="1">The sequence shown here is derived from an EMBL/GenBank/DDBJ whole genome shotgun (WGS) entry which is preliminary data.</text>
</comment>
<evidence type="ECO:0000313" key="1">
    <source>
        <dbReference type="EMBL" id="CAH2404592.1"/>
    </source>
</evidence>
<protein>
    <submittedName>
        <fullName evidence="1">Uncharacterized protein</fullName>
    </submittedName>
</protein>
<gene>
    <name evidence="1" type="ORF">MES5069_430006</name>
</gene>
<dbReference type="EMBL" id="CAKXZT010000139">
    <property type="protein sequence ID" value="CAH2404592.1"/>
    <property type="molecule type" value="Genomic_DNA"/>
</dbReference>
<accession>A0ABM9E767</accession>
<sequence>MACHWACKWSDEWEKDETLLAVAEAFQQATDWHLRHPGVFEAIDGSVYLP</sequence>
<evidence type="ECO:0000313" key="2">
    <source>
        <dbReference type="Proteomes" id="UP001153050"/>
    </source>
</evidence>
<dbReference type="RefSeq" id="WP_254020050.1">
    <property type="nucleotide sequence ID" value="NZ_CAKXZT010000139.1"/>
</dbReference>
<dbReference type="Proteomes" id="UP001153050">
    <property type="component" value="Unassembled WGS sequence"/>
</dbReference>
<organism evidence="1 2">
    <name type="scientific">Mesorhizobium escarrei</name>
    <dbReference type="NCBI Taxonomy" id="666018"/>
    <lineage>
        <taxon>Bacteria</taxon>
        <taxon>Pseudomonadati</taxon>
        <taxon>Pseudomonadota</taxon>
        <taxon>Alphaproteobacteria</taxon>
        <taxon>Hyphomicrobiales</taxon>
        <taxon>Phyllobacteriaceae</taxon>
        <taxon>Mesorhizobium</taxon>
    </lineage>
</organism>
<name>A0ABM9E767_9HYPH</name>
<proteinExistence type="predicted"/>
<keyword evidence="2" id="KW-1185">Reference proteome</keyword>
<reference evidence="1 2" key="1">
    <citation type="submission" date="2022-03" db="EMBL/GenBank/DDBJ databases">
        <authorList>
            <person name="Brunel B."/>
        </authorList>
    </citation>
    <scope>NUCLEOTIDE SEQUENCE [LARGE SCALE GENOMIC DNA]</scope>
    <source>
        <strain evidence="1">STM5069sample</strain>
    </source>
</reference>